<reference evidence="3" key="1">
    <citation type="submission" date="2012-05" db="EMBL/GenBank/DDBJ databases">
        <authorList>
            <person name="Krishnakumar V."/>
            <person name="Cheung F."/>
            <person name="Xiao Y."/>
            <person name="Chan A."/>
            <person name="Moskal W.A."/>
            <person name="Town C.D."/>
        </authorList>
    </citation>
    <scope>NUCLEOTIDE SEQUENCE</scope>
</reference>
<protein>
    <recommendedName>
        <fullName evidence="2">TATA element modulatory factor 1 TATA binding domain-containing protein</fullName>
    </recommendedName>
</protein>
<organism evidence="3">
    <name type="scientific">Lotus japonicus</name>
    <name type="common">Lotus corniculatus var. japonicus</name>
    <dbReference type="NCBI Taxonomy" id="34305"/>
    <lineage>
        <taxon>Eukaryota</taxon>
        <taxon>Viridiplantae</taxon>
        <taxon>Streptophyta</taxon>
        <taxon>Embryophyta</taxon>
        <taxon>Tracheophyta</taxon>
        <taxon>Spermatophyta</taxon>
        <taxon>Magnoliopsida</taxon>
        <taxon>eudicotyledons</taxon>
        <taxon>Gunneridae</taxon>
        <taxon>Pentapetalae</taxon>
        <taxon>rosids</taxon>
        <taxon>fabids</taxon>
        <taxon>Fabales</taxon>
        <taxon>Fabaceae</taxon>
        <taxon>Papilionoideae</taxon>
        <taxon>50 kb inversion clade</taxon>
        <taxon>NPAAA clade</taxon>
        <taxon>Hologalegina</taxon>
        <taxon>robinioid clade</taxon>
        <taxon>Loteae</taxon>
        <taxon>Lotus</taxon>
    </lineage>
</organism>
<feature type="domain" description="TATA element modulatory factor 1 TATA binding" evidence="2">
    <location>
        <begin position="8"/>
        <end position="111"/>
    </location>
</feature>
<name>I3T3S3_LOTJA</name>
<sequence length="126" mass="14238">MSPYYMKSMTPSSFEAALRQKEGELASYMSRLASLESIRDSLADELVKLTAQCEKLRAEAAVLPGLRSELEALRRRHSAALELMGERDEELEELRADIVDLKEMYREQVNLLVNKIQVMGSSMGNV</sequence>
<dbReference type="PANTHER" id="PTHR47347">
    <property type="entry name" value="GOLGIN CANDIDATE 5"/>
    <property type="match status" value="1"/>
</dbReference>
<dbReference type="AlphaFoldDB" id="I3T3S3"/>
<dbReference type="EMBL" id="BT147371">
    <property type="protein sequence ID" value="AFK47165.1"/>
    <property type="molecule type" value="mRNA"/>
</dbReference>
<feature type="coiled-coil region" evidence="1">
    <location>
        <begin position="18"/>
        <end position="59"/>
    </location>
</feature>
<dbReference type="Gene3D" id="1.20.5.340">
    <property type="match status" value="1"/>
</dbReference>
<keyword evidence="1" id="KW-0175">Coiled coil</keyword>
<evidence type="ECO:0000313" key="3">
    <source>
        <dbReference type="EMBL" id="AFK47165.1"/>
    </source>
</evidence>
<evidence type="ECO:0000256" key="1">
    <source>
        <dbReference type="SAM" id="Coils"/>
    </source>
</evidence>
<evidence type="ECO:0000259" key="2">
    <source>
        <dbReference type="Pfam" id="PF12325"/>
    </source>
</evidence>
<dbReference type="PANTHER" id="PTHR47347:SF2">
    <property type="entry name" value="GOLGIN CANDIDATE 5"/>
    <property type="match status" value="1"/>
</dbReference>
<dbReference type="Pfam" id="PF12325">
    <property type="entry name" value="TMF_TATA_bd"/>
    <property type="match status" value="1"/>
</dbReference>
<proteinExistence type="evidence at transcript level"/>
<feature type="coiled-coil region" evidence="1">
    <location>
        <begin position="84"/>
        <end position="111"/>
    </location>
</feature>
<accession>I3T3S3</accession>
<dbReference type="InterPro" id="IPR022091">
    <property type="entry name" value="TMF_TATA-bd"/>
</dbReference>